<evidence type="ECO:0000256" key="20">
    <source>
        <dbReference type="SAM" id="Phobius"/>
    </source>
</evidence>
<evidence type="ECO:0000313" key="25">
    <source>
        <dbReference type="Proteomes" id="UP000236370"/>
    </source>
</evidence>
<keyword evidence="3" id="KW-1003">Cell membrane</keyword>
<dbReference type="SMART" id="SM00034">
    <property type="entry name" value="CLECT"/>
    <property type="match status" value="1"/>
</dbReference>
<keyword evidence="4 18" id="KW-0245">EGF-like domain</keyword>
<evidence type="ECO:0000256" key="10">
    <source>
        <dbReference type="ARBA" id="ARBA00023157"/>
    </source>
</evidence>
<evidence type="ECO:0000256" key="12">
    <source>
        <dbReference type="ARBA" id="ARBA00023180"/>
    </source>
</evidence>
<evidence type="ECO:0000256" key="2">
    <source>
        <dbReference type="ARBA" id="ARBA00022441"/>
    </source>
</evidence>
<feature type="domain" description="Laminin EGF-like" evidence="22">
    <location>
        <begin position="829"/>
        <end position="874"/>
    </location>
</feature>
<proteinExistence type="predicted"/>
<dbReference type="PROSITE" id="PS01248">
    <property type="entry name" value="EGF_LAM_1"/>
    <property type="match status" value="1"/>
</dbReference>
<dbReference type="Pfam" id="PF23106">
    <property type="entry name" value="EGF_Teneurin"/>
    <property type="match status" value="1"/>
</dbReference>
<dbReference type="InterPro" id="IPR056737">
    <property type="entry name" value="Beta-prop_ATRN-MKLN-like"/>
</dbReference>
<organism evidence="24 25">
    <name type="scientific">Pan troglodytes</name>
    <name type="common">Chimpanzee</name>
    <dbReference type="NCBI Taxonomy" id="9598"/>
    <lineage>
        <taxon>Eukaryota</taxon>
        <taxon>Metazoa</taxon>
        <taxon>Chordata</taxon>
        <taxon>Craniata</taxon>
        <taxon>Vertebrata</taxon>
        <taxon>Euteleostomi</taxon>
        <taxon>Mammalia</taxon>
        <taxon>Eutheria</taxon>
        <taxon>Euarchontoglires</taxon>
        <taxon>Primates</taxon>
        <taxon>Haplorrhini</taxon>
        <taxon>Catarrhini</taxon>
        <taxon>Hominidae</taxon>
        <taxon>Pan</taxon>
    </lineage>
</organism>
<dbReference type="Pfam" id="PF24972">
    <property type="entry name" value="GBD_ATRN"/>
    <property type="match status" value="1"/>
</dbReference>
<feature type="domain" description="EGF-like" evidence="21">
    <location>
        <begin position="126"/>
        <end position="163"/>
    </location>
</feature>
<dbReference type="InterPro" id="IPR034011">
    <property type="entry name" value="Attractin-like_CTLD"/>
</dbReference>
<dbReference type="CDD" id="cd00041">
    <property type="entry name" value="CUB"/>
    <property type="match status" value="1"/>
</dbReference>
<dbReference type="PANTHER" id="PTHR46376:SF3">
    <property type="entry name" value="ATTRACTIN"/>
    <property type="match status" value="1"/>
</dbReference>
<keyword evidence="9 20" id="KW-0472">Membrane</keyword>
<keyword evidence="10 18" id="KW-1015">Disulfide bond</keyword>
<feature type="disulfide bond" evidence="18">
    <location>
        <begin position="134"/>
        <end position="151"/>
    </location>
</feature>
<dbReference type="SUPFAM" id="SSF56436">
    <property type="entry name" value="C-type lectin-like"/>
    <property type="match status" value="1"/>
</dbReference>
<evidence type="ECO:0000313" key="24">
    <source>
        <dbReference type="EMBL" id="PNI62419.1"/>
    </source>
</evidence>
<dbReference type="EMBL" id="NBAG03000245">
    <property type="protein sequence ID" value="PNI62419.1"/>
    <property type="molecule type" value="Genomic_DNA"/>
</dbReference>
<dbReference type="PROSITE" id="PS50027">
    <property type="entry name" value="EGF_LAM_2"/>
    <property type="match status" value="1"/>
</dbReference>
<dbReference type="Pfam" id="PF24981">
    <property type="entry name" value="Beta-prop_ATRN-LZTR1"/>
    <property type="match status" value="1"/>
</dbReference>
<dbReference type="InterPro" id="IPR035914">
    <property type="entry name" value="Sperma_CUB_dom_sf"/>
</dbReference>
<dbReference type="InterPro" id="IPR016186">
    <property type="entry name" value="C-type_lectin-like/link_sf"/>
</dbReference>
<evidence type="ECO:0000256" key="5">
    <source>
        <dbReference type="ARBA" id="ARBA00022692"/>
    </source>
</evidence>
<feature type="disulfide bond" evidence="19">
    <location>
        <begin position="846"/>
        <end position="855"/>
    </location>
</feature>
<dbReference type="Gene3D" id="2.120.10.80">
    <property type="entry name" value="Kelch-type beta propeller"/>
    <property type="match status" value="2"/>
</dbReference>
<dbReference type="Proteomes" id="UP000236370">
    <property type="component" value="Unassembled WGS sequence"/>
</dbReference>
<evidence type="ECO:0000256" key="17">
    <source>
        <dbReference type="ARBA" id="ARBA00074596"/>
    </source>
</evidence>
<keyword evidence="8 20" id="KW-1133">Transmembrane helix</keyword>
<dbReference type="FunFam" id="2.120.10.80:FF:000031">
    <property type="entry name" value="attractin"/>
    <property type="match status" value="1"/>
</dbReference>
<reference evidence="24 25" key="1">
    <citation type="submission" date="2017-12" db="EMBL/GenBank/DDBJ databases">
        <title>High-resolution comparative analysis of great ape genomes.</title>
        <authorList>
            <person name="Pollen A."/>
            <person name="Hastie A."/>
            <person name="Hormozdiari F."/>
            <person name="Dougherty M."/>
            <person name="Liu R."/>
            <person name="Chaisson M."/>
            <person name="Hoppe E."/>
            <person name="Hill C."/>
            <person name="Pang A."/>
            <person name="Hillier L."/>
            <person name="Baker C."/>
            <person name="Armstrong J."/>
            <person name="Shendure J."/>
            <person name="Paten B."/>
            <person name="Wilson R."/>
            <person name="Chao H."/>
            <person name="Schneider V."/>
            <person name="Ventura M."/>
            <person name="Kronenberg Z."/>
            <person name="Murali S."/>
            <person name="Gordon D."/>
            <person name="Cantsilieris S."/>
            <person name="Munson K."/>
            <person name="Nelson B."/>
            <person name="Raja A."/>
            <person name="Underwood J."/>
            <person name="Diekhans M."/>
            <person name="Fiddes I."/>
            <person name="Haussler D."/>
            <person name="Eichler E."/>
        </authorList>
    </citation>
    <scope>NUCLEOTIDE SEQUENCE [LARGE SCALE GENOMIC DNA]</scope>
    <source>
        <strain evidence="24">Yerkes chimp pedigree #C0471</strain>
    </source>
</reference>
<keyword evidence="5 20" id="KW-0812">Transmembrane</keyword>
<gene>
    <name evidence="24" type="ORF">CK820_G0017484</name>
</gene>
<feature type="domain" description="C-type lectin" evidence="23">
    <location>
        <begin position="561"/>
        <end position="685"/>
    </location>
</feature>
<evidence type="ECO:0000256" key="19">
    <source>
        <dbReference type="PROSITE-ProRule" id="PRU00460"/>
    </source>
</evidence>
<dbReference type="PROSITE" id="PS50026">
    <property type="entry name" value="EGF_3"/>
    <property type="match status" value="1"/>
</dbReference>
<evidence type="ECO:0000259" key="23">
    <source>
        <dbReference type="PROSITE" id="PS50041"/>
    </source>
</evidence>
<dbReference type="InterPro" id="IPR001304">
    <property type="entry name" value="C-type_lectin-like"/>
</dbReference>
<evidence type="ECO:0000256" key="9">
    <source>
        <dbReference type="ARBA" id="ARBA00023136"/>
    </source>
</evidence>
<dbReference type="GO" id="GO:0006954">
    <property type="term" value="P:inflammatory response"/>
    <property type="evidence" value="ECO:0007669"/>
    <property type="project" value="UniProtKB-KW"/>
</dbReference>
<keyword evidence="14 19" id="KW-0424">Laminin EGF-like domain</keyword>
<keyword evidence="12" id="KW-0325">Glycoprotein</keyword>
<evidence type="ECO:0000256" key="1">
    <source>
        <dbReference type="ARBA" id="ARBA00004251"/>
    </source>
</evidence>
<keyword evidence="6" id="KW-0732">Signal</keyword>
<feature type="transmembrane region" description="Helical" evidence="20">
    <location>
        <begin position="1045"/>
        <end position="1069"/>
    </location>
</feature>
<keyword evidence="11" id="KW-0675">Receptor</keyword>
<dbReference type="InterPro" id="IPR056863">
    <property type="entry name" value="LMN_ATRN_NET-like_EGF"/>
</dbReference>
<comment type="subcellular location">
    <subcellularLocation>
        <location evidence="1">Cell membrane</location>
        <topology evidence="1">Single-pass type I membrane protein</topology>
    </subcellularLocation>
</comment>
<evidence type="ECO:0000256" key="8">
    <source>
        <dbReference type="ARBA" id="ARBA00022989"/>
    </source>
</evidence>
<evidence type="ECO:0000256" key="3">
    <source>
        <dbReference type="ARBA" id="ARBA00022475"/>
    </source>
</evidence>
<evidence type="ECO:0000256" key="6">
    <source>
        <dbReference type="ARBA" id="ARBA00022729"/>
    </source>
</evidence>
<dbReference type="GO" id="GO:0005886">
    <property type="term" value="C:plasma membrane"/>
    <property type="evidence" value="ECO:0007669"/>
    <property type="project" value="UniProtKB-SubCell"/>
</dbReference>
<dbReference type="InterPro" id="IPR002049">
    <property type="entry name" value="LE_dom"/>
</dbReference>
<dbReference type="InterPro" id="IPR000859">
    <property type="entry name" value="CUB_dom"/>
</dbReference>
<dbReference type="PROSITE" id="PS00022">
    <property type="entry name" value="EGF_1"/>
    <property type="match status" value="1"/>
</dbReference>
<comment type="function">
    <text evidence="15">Involved in the initial immune cell clustering during inflammatory response and may regulate chemotactic activity of chemokines. May play a role in melanocortin signaling pathways that regulate energy homeostasis and hair color. Low-affinity receptor for agouti. Has a critical role in normal myelination in the central nervous system.</text>
</comment>
<dbReference type="PANTHER" id="PTHR46376">
    <property type="entry name" value="LEUCINE-ZIPPER-LIKE TRANSCRIPTIONAL REGULATOR 1"/>
    <property type="match status" value="1"/>
</dbReference>
<protein>
    <recommendedName>
        <fullName evidence="17">Attractin</fullName>
    </recommendedName>
</protein>
<evidence type="ECO:0000259" key="21">
    <source>
        <dbReference type="PROSITE" id="PS50026"/>
    </source>
</evidence>
<evidence type="ECO:0000256" key="13">
    <source>
        <dbReference type="ARBA" id="ARBA00023198"/>
    </source>
</evidence>
<evidence type="ECO:0000256" key="15">
    <source>
        <dbReference type="ARBA" id="ARBA00058400"/>
    </source>
</evidence>
<dbReference type="Gene3D" id="3.10.100.10">
    <property type="entry name" value="Mannose-Binding Protein A, subunit A"/>
    <property type="match status" value="1"/>
</dbReference>
<dbReference type="FunFam" id="2.120.10.80:FF:000034">
    <property type="entry name" value="Attractin"/>
    <property type="match status" value="1"/>
</dbReference>
<dbReference type="SUPFAM" id="SSF117281">
    <property type="entry name" value="Kelch motif"/>
    <property type="match status" value="2"/>
</dbReference>
<evidence type="ECO:0000256" key="18">
    <source>
        <dbReference type="PROSITE-ProRule" id="PRU00076"/>
    </source>
</evidence>
<dbReference type="InterPro" id="IPR051568">
    <property type="entry name" value="LZTR1/Attractin"/>
</dbReference>
<evidence type="ECO:0000256" key="11">
    <source>
        <dbReference type="ARBA" id="ARBA00023170"/>
    </source>
</evidence>
<dbReference type="FunFam" id="2.10.25.10:FF:000079">
    <property type="entry name" value="Attractin like 1"/>
    <property type="match status" value="1"/>
</dbReference>
<evidence type="ECO:0000256" key="4">
    <source>
        <dbReference type="ARBA" id="ARBA00022536"/>
    </source>
</evidence>
<dbReference type="InterPro" id="IPR015915">
    <property type="entry name" value="Kelch-typ_b-propeller"/>
</dbReference>
<dbReference type="Gene3D" id="2.60.120.290">
    <property type="entry name" value="Spermadhesin, CUB domain"/>
    <property type="match status" value="1"/>
</dbReference>
<keyword evidence="7" id="KW-0677">Repeat</keyword>
<evidence type="ECO:0000256" key="7">
    <source>
        <dbReference type="ARBA" id="ARBA00022737"/>
    </source>
</evidence>
<sequence>MPALRGPLQIPQVPTDLHIPILHGLSAVIRIERGLLSEHLFGHDVHEPSLLLMIAPLLLRLTGSSGFVTDGPGNYKYKTKCTWLIEGQPNRIMRLRFNHFATECSWDHLYVYDGDSIYAPLVAAFSFGMCPNNCSGRGECKISNSSDTVECECSENWKGPGCSVPVPANQSFWTREEYSNLKLPRASHKAVVNGNIMWVVGGYMFNHSDYNMVLAYDLASREWLPLNRSVNNVVVRYGHSLALYKDKIYMYGGKIDSTGNVTNELRVFHIHNESWVLLTPKAKEQYAVVGHSAHIVTLKNGRVVMLVIFGHCPLYGYISNVQEYDLDKNTWSILHTQGALVQGGYGHSSVYDHRTRALYVHGGYKAFSANKYRLADDLYRYDVDTQMWTILKDSRFFRYLHTAVIVSGTMLVFGGNTHNDTSMSHGAKCFSSDFMAYDIACDRWSVLPRPDLHHDVNRFGHSAVLHNSTMYVFGGFNSLLLSDILVFTSEQCDGHRSEAACLAAGPGIRYENCPKDNPMYYCNKKTSCRSCALDQNCQWEPRNQECIALPENICGIGWHLVGNSCLKITTAKENYDNAKLFCRNHNALLASLTTQKKVEFVLKQLRIMQSSQSMSKLTLTPWVGLRKINVSYWCWEDMSPFTNSLLQWMPSEPSDAGFCGILSEPSTRGLKAATCINPLNGSVCERPANHSAKQCRTPCALRTACGDCTSGSSECMWCSNMKQCVDSNAYVASFPFGQCMEWYTMSTCPPENCSGYCTCSHCLEQPGCGWCTDPSNTGKGKCIEGSYKGPVKMPSQAPTGNFYPQPLLNSSMCLEDSRYNWSFIHCPACQCNGHSKCINQSICEKCENLTTGKHCETCISGFYGDPTNGGKCQPCKCNGHASLCNTNTGKCFCTTKGVKGDECQLCEVENRYQGNPLKGTCYYTLLIDYQFTFSLSQEDDRYYTAINFVATPDEQNRDLDMFINASKNFNLNITWAASFSAGTQAGEEMPVVSKTNIKEYKDSFSNEKFDFRNHPNITFFVYVSNFTWPIKIQIAFSQHSNFMDLVQFFVTFFSCFLSLLLVAAVVWKIKQSCWASRRREQLLREMQQMASRPFASVNVALETDEEPPDLIGGSIKTVPKPIALEPCFGNKAAVLSVFVRLPRGLGGIPPPGQSGLAVASALVDISQQMPIVYKEKSGAVRNRKQQPPAQPGTCI</sequence>
<dbReference type="SUPFAM" id="SSF49854">
    <property type="entry name" value="Spermadhesin, CUB domain"/>
    <property type="match status" value="1"/>
</dbReference>
<keyword evidence="2" id="KW-0880">Kelch repeat</keyword>
<dbReference type="FunFam" id="3.10.100.10:FF:000012">
    <property type="entry name" value="Attractin"/>
    <property type="match status" value="1"/>
</dbReference>
<dbReference type="CDD" id="cd00055">
    <property type="entry name" value="EGF_Lam"/>
    <property type="match status" value="2"/>
</dbReference>
<comment type="caution">
    <text evidence="19">Lacks conserved residue(s) required for the propagation of feature annotation.</text>
</comment>
<evidence type="ECO:0000256" key="14">
    <source>
        <dbReference type="ARBA" id="ARBA00023292"/>
    </source>
</evidence>
<accession>A0A2J8MSE3</accession>
<feature type="disulfide bond" evidence="19">
    <location>
        <begin position="858"/>
        <end position="872"/>
    </location>
</feature>
<dbReference type="CDD" id="cd03597">
    <property type="entry name" value="CLECT_attractin_like"/>
    <property type="match status" value="1"/>
</dbReference>
<dbReference type="PROSITE" id="PS50041">
    <property type="entry name" value="C_TYPE_LECTIN_2"/>
    <property type="match status" value="1"/>
</dbReference>
<dbReference type="AlphaFoldDB" id="A0A2J8MSE3"/>
<dbReference type="InterPro" id="IPR002165">
    <property type="entry name" value="Plexin_repeat"/>
</dbReference>
<evidence type="ECO:0000256" key="16">
    <source>
        <dbReference type="ARBA" id="ARBA00065783"/>
    </source>
</evidence>
<comment type="caution">
    <text evidence="24">The sequence shown here is derived from an EMBL/GenBank/DDBJ whole genome shotgun (WGS) entry which is preliminary data.</text>
</comment>
<feature type="disulfide bond" evidence="18">
    <location>
        <begin position="130"/>
        <end position="140"/>
    </location>
</feature>
<keyword evidence="13" id="KW-0395">Inflammatory response</keyword>
<dbReference type="InterPro" id="IPR016187">
    <property type="entry name" value="CTDL_fold"/>
</dbReference>
<dbReference type="SMART" id="SM00423">
    <property type="entry name" value="PSI"/>
    <property type="match status" value="3"/>
</dbReference>
<name>A0A2J8MSE3_PANTR</name>
<dbReference type="SUPFAM" id="SSF57196">
    <property type="entry name" value="EGF/Laminin"/>
    <property type="match status" value="1"/>
</dbReference>
<dbReference type="InterPro" id="IPR056732">
    <property type="entry name" value="GBD_ATRN"/>
</dbReference>
<dbReference type="InterPro" id="IPR016201">
    <property type="entry name" value="PSI"/>
</dbReference>
<feature type="disulfide bond" evidence="18">
    <location>
        <begin position="153"/>
        <end position="162"/>
    </location>
</feature>
<dbReference type="InterPro" id="IPR000742">
    <property type="entry name" value="EGF"/>
</dbReference>
<dbReference type="Pfam" id="PF00431">
    <property type="entry name" value="CUB"/>
    <property type="match status" value="1"/>
</dbReference>
<dbReference type="Pfam" id="PF01437">
    <property type="entry name" value="PSI"/>
    <property type="match status" value="2"/>
</dbReference>
<dbReference type="Gene3D" id="2.10.25.10">
    <property type="entry name" value="Laminin"/>
    <property type="match status" value="1"/>
</dbReference>
<dbReference type="Pfam" id="PF24973">
    <property type="entry name" value="EGF_LMN_ATRN"/>
    <property type="match status" value="1"/>
</dbReference>
<evidence type="ECO:0000259" key="22">
    <source>
        <dbReference type="PROSITE" id="PS50027"/>
    </source>
</evidence>
<dbReference type="SMART" id="SM00180">
    <property type="entry name" value="EGF_Lam"/>
    <property type="match status" value="2"/>
</dbReference>
<comment type="subunit">
    <text evidence="16">Monomer and homotrimer.</text>
</comment>